<keyword evidence="1" id="KW-0067">ATP-binding</keyword>
<sequence>MAQGEVQLTSVDSKYCGAGEGKLEILSEIGAGTFSVVFKAQRVGDGMLVAVKKIKVKDIRDEKSKAGCMKEMALLQVNTSFVNAARFSISHVSGAACPHAPDRARCEIKGTQMTA</sequence>
<dbReference type="AlphaFoldDB" id="A0AAQ4E5P4"/>
<keyword evidence="4" id="KW-1185">Reference proteome</keyword>
<dbReference type="SUPFAM" id="SSF56112">
    <property type="entry name" value="Protein kinase-like (PK-like)"/>
    <property type="match status" value="1"/>
</dbReference>
<dbReference type="Proteomes" id="UP001321473">
    <property type="component" value="Unassembled WGS sequence"/>
</dbReference>
<dbReference type="GO" id="GO:0005524">
    <property type="term" value="F:ATP binding"/>
    <property type="evidence" value="ECO:0007669"/>
    <property type="project" value="UniProtKB-UniRule"/>
</dbReference>
<evidence type="ECO:0000256" key="1">
    <source>
        <dbReference type="PROSITE-ProRule" id="PRU10141"/>
    </source>
</evidence>
<feature type="domain" description="Protein kinase" evidence="2">
    <location>
        <begin position="23"/>
        <end position="115"/>
    </location>
</feature>
<proteinExistence type="predicted"/>
<dbReference type="EMBL" id="JARKHS020021804">
    <property type="protein sequence ID" value="KAK8769972.1"/>
    <property type="molecule type" value="Genomic_DNA"/>
</dbReference>
<dbReference type="GO" id="GO:0004672">
    <property type="term" value="F:protein kinase activity"/>
    <property type="evidence" value="ECO:0007669"/>
    <property type="project" value="InterPro"/>
</dbReference>
<dbReference type="InterPro" id="IPR000719">
    <property type="entry name" value="Prot_kinase_dom"/>
</dbReference>
<evidence type="ECO:0000313" key="3">
    <source>
        <dbReference type="EMBL" id="KAK8769972.1"/>
    </source>
</evidence>
<accession>A0AAQ4E5P4</accession>
<reference evidence="3 4" key="1">
    <citation type="journal article" date="2023" name="Arcadia Sci">
        <title>De novo assembly of a long-read Amblyomma americanum tick genome.</title>
        <authorList>
            <person name="Chou S."/>
            <person name="Poskanzer K.E."/>
            <person name="Rollins M."/>
            <person name="Thuy-Boun P.S."/>
        </authorList>
    </citation>
    <scope>NUCLEOTIDE SEQUENCE [LARGE SCALE GENOMIC DNA]</scope>
    <source>
        <strain evidence="3">F_SG_1</strain>
        <tissue evidence="3">Salivary glands</tissue>
    </source>
</reference>
<evidence type="ECO:0000259" key="2">
    <source>
        <dbReference type="PROSITE" id="PS50011"/>
    </source>
</evidence>
<gene>
    <name evidence="3" type="ORF">V5799_013564</name>
</gene>
<evidence type="ECO:0000313" key="4">
    <source>
        <dbReference type="Proteomes" id="UP001321473"/>
    </source>
</evidence>
<protein>
    <recommendedName>
        <fullName evidence="2">Protein kinase domain-containing protein</fullName>
    </recommendedName>
</protein>
<keyword evidence="1" id="KW-0547">Nucleotide-binding</keyword>
<dbReference type="PROSITE" id="PS50011">
    <property type="entry name" value="PROTEIN_KINASE_DOM"/>
    <property type="match status" value="1"/>
</dbReference>
<feature type="binding site" evidence="1">
    <location>
        <position position="53"/>
    </location>
    <ligand>
        <name>ATP</name>
        <dbReference type="ChEBI" id="CHEBI:30616"/>
    </ligand>
</feature>
<comment type="caution">
    <text evidence="3">The sequence shown here is derived from an EMBL/GenBank/DDBJ whole genome shotgun (WGS) entry which is preliminary data.</text>
</comment>
<dbReference type="Gene3D" id="3.30.200.20">
    <property type="entry name" value="Phosphorylase Kinase, domain 1"/>
    <property type="match status" value="1"/>
</dbReference>
<dbReference type="InterPro" id="IPR017441">
    <property type="entry name" value="Protein_kinase_ATP_BS"/>
</dbReference>
<dbReference type="PROSITE" id="PS00107">
    <property type="entry name" value="PROTEIN_KINASE_ATP"/>
    <property type="match status" value="1"/>
</dbReference>
<organism evidence="3 4">
    <name type="scientific">Amblyomma americanum</name>
    <name type="common">Lone star tick</name>
    <dbReference type="NCBI Taxonomy" id="6943"/>
    <lineage>
        <taxon>Eukaryota</taxon>
        <taxon>Metazoa</taxon>
        <taxon>Ecdysozoa</taxon>
        <taxon>Arthropoda</taxon>
        <taxon>Chelicerata</taxon>
        <taxon>Arachnida</taxon>
        <taxon>Acari</taxon>
        <taxon>Parasitiformes</taxon>
        <taxon>Ixodida</taxon>
        <taxon>Ixodoidea</taxon>
        <taxon>Ixodidae</taxon>
        <taxon>Amblyomminae</taxon>
        <taxon>Amblyomma</taxon>
    </lineage>
</organism>
<dbReference type="InterPro" id="IPR011009">
    <property type="entry name" value="Kinase-like_dom_sf"/>
</dbReference>
<name>A0AAQ4E5P4_AMBAM</name>